<dbReference type="GO" id="GO:0007131">
    <property type="term" value="P:reciprocal meiotic recombination"/>
    <property type="evidence" value="ECO:0007669"/>
    <property type="project" value="TreeGrafter"/>
</dbReference>
<dbReference type="GO" id="GO:0007130">
    <property type="term" value="P:synaptonemal complex assembly"/>
    <property type="evidence" value="ECO:0007669"/>
    <property type="project" value="InterPro"/>
</dbReference>
<dbReference type="AlphaFoldDB" id="A0AAW0HPP4"/>
<dbReference type="GO" id="GO:0005694">
    <property type="term" value="C:chromosome"/>
    <property type="evidence" value="ECO:0007669"/>
    <property type="project" value="TreeGrafter"/>
</dbReference>
<comment type="caution">
    <text evidence="1">The sequence shown here is derived from an EMBL/GenBank/DDBJ whole genome shotgun (WGS) entry which is preliminary data.</text>
</comment>
<dbReference type="EMBL" id="JBBHLL010000409">
    <property type="protein sequence ID" value="KAK7803646.1"/>
    <property type="molecule type" value="Genomic_DNA"/>
</dbReference>
<sequence>MDARGGKEKTKWTTTIIISSSLKSYEIATALENRSHKVRYSDTLERGSIVFSLSGVAFLLMDAKECISTEEIFLTKIEKFINIHQNSFLVLFAPLHGPEEWNLMFRIHQRFLGSNLRVLPVHNTVNAADLMCTVAKTASKPALDSICYRMVTTKAYIIEQSPVWRTLQKIKLSTDSISPNSEF</sequence>
<reference evidence="1 2" key="1">
    <citation type="journal article" date="2023" name="bioRxiv">
        <title>Conserved and derived expression patterns and positive selection on dental genes reveal complex evolutionary context of ever-growing rodent molars.</title>
        <authorList>
            <person name="Calamari Z.T."/>
            <person name="Song A."/>
            <person name="Cohen E."/>
            <person name="Akter M."/>
            <person name="Roy R.D."/>
            <person name="Hallikas O."/>
            <person name="Christensen M.M."/>
            <person name="Li P."/>
            <person name="Marangoni P."/>
            <person name="Jernvall J."/>
            <person name="Klein O.D."/>
        </authorList>
    </citation>
    <scope>NUCLEOTIDE SEQUENCE [LARGE SCALE GENOMIC DNA]</scope>
    <source>
        <strain evidence="1">V071</strain>
    </source>
</reference>
<keyword evidence="2" id="KW-1185">Reference proteome</keyword>
<name>A0AAW0HPP4_MYOGA</name>
<gene>
    <name evidence="1" type="ORF">U0070_002541</name>
</gene>
<dbReference type="Pfam" id="PF15162">
    <property type="entry name" value="SCRE"/>
    <property type="match status" value="1"/>
</dbReference>
<dbReference type="PANTHER" id="PTHR31408:SF2">
    <property type="entry name" value="PROTEIN SPO16 HOMOLOG"/>
    <property type="match status" value="1"/>
</dbReference>
<protein>
    <submittedName>
        <fullName evidence="1">Uncharacterized protein</fullName>
    </submittedName>
</protein>
<dbReference type="InterPro" id="IPR027857">
    <property type="entry name" value="SCRE"/>
</dbReference>
<proteinExistence type="predicted"/>
<accession>A0AAW0HPP4</accession>
<evidence type="ECO:0000313" key="2">
    <source>
        <dbReference type="Proteomes" id="UP001488838"/>
    </source>
</evidence>
<dbReference type="Proteomes" id="UP001488838">
    <property type="component" value="Unassembled WGS sequence"/>
</dbReference>
<organism evidence="1 2">
    <name type="scientific">Myodes glareolus</name>
    <name type="common">Bank vole</name>
    <name type="synonym">Clethrionomys glareolus</name>
    <dbReference type="NCBI Taxonomy" id="447135"/>
    <lineage>
        <taxon>Eukaryota</taxon>
        <taxon>Metazoa</taxon>
        <taxon>Chordata</taxon>
        <taxon>Craniata</taxon>
        <taxon>Vertebrata</taxon>
        <taxon>Euteleostomi</taxon>
        <taxon>Mammalia</taxon>
        <taxon>Eutheria</taxon>
        <taxon>Euarchontoglires</taxon>
        <taxon>Glires</taxon>
        <taxon>Rodentia</taxon>
        <taxon>Myomorpha</taxon>
        <taxon>Muroidea</taxon>
        <taxon>Cricetidae</taxon>
        <taxon>Arvicolinae</taxon>
        <taxon>Myodes</taxon>
    </lineage>
</organism>
<evidence type="ECO:0000313" key="1">
    <source>
        <dbReference type="EMBL" id="KAK7803646.1"/>
    </source>
</evidence>
<dbReference type="PANTHER" id="PTHR31408">
    <property type="entry name" value="HYPOTHETICAL PROTEIN LOC689986"/>
    <property type="match status" value="1"/>
</dbReference>